<evidence type="ECO:0000256" key="1">
    <source>
        <dbReference type="ARBA" id="ARBA00009865"/>
    </source>
</evidence>
<keyword evidence="9" id="KW-1185">Reference proteome</keyword>
<evidence type="ECO:0000256" key="7">
    <source>
        <dbReference type="RuleBase" id="RU361187"/>
    </source>
</evidence>
<protein>
    <submittedName>
        <fullName evidence="8">Alpha-N-arabinofuranosidase</fullName>
    </submittedName>
</protein>
<dbReference type="OrthoDB" id="177947at2"/>
<keyword evidence="4 7" id="KW-0326">Glycosidase</keyword>
<comment type="similarity">
    <text evidence="1 7">Belongs to the glycosyl hydrolase 43 family.</text>
</comment>
<evidence type="ECO:0000256" key="4">
    <source>
        <dbReference type="ARBA" id="ARBA00023295"/>
    </source>
</evidence>
<dbReference type="InterPro" id="IPR006710">
    <property type="entry name" value="Glyco_hydro_43"/>
</dbReference>
<accession>A0A2S5G9M4</accession>
<dbReference type="PANTHER" id="PTHR43817">
    <property type="entry name" value="GLYCOSYL HYDROLASE"/>
    <property type="match status" value="1"/>
</dbReference>
<dbReference type="Proteomes" id="UP000239047">
    <property type="component" value="Unassembled WGS sequence"/>
</dbReference>
<dbReference type="Gene3D" id="2.60.120.260">
    <property type="entry name" value="Galactose-binding domain-like"/>
    <property type="match status" value="1"/>
</dbReference>
<dbReference type="InterPro" id="IPR023296">
    <property type="entry name" value="Glyco_hydro_beta-prop_sf"/>
</dbReference>
<evidence type="ECO:0000313" key="8">
    <source>
        <dbReference type="EMBL" id="PPA69624.1"/>
    </source>
</evidence>
<dbReference type="RefSeq" id="WP_104058617.1">
    <property type="nucleotide sequence ID" value="NZ_PREZ01000005.1"/>
</dbReference>
<comment type="caution">
    <text evidence="8">The sequence shown here is derived from an EMBL/GenBank/DDBJ whole genome shotgun (WGS) entry which is preliminary data.</text>
</comment>
<dbReference type="CDD" id="cd18820">
    <property type="entry name" value="GH43_LbAraf43-like"/>
    <property type="match status" value="1"/>
</dbReference>
<dbReference type="GO" id="GO:0004553">
    <property type="term" value="F:hydrolase activity, hydrolyzing O-glycosyl compounds"/>
    <property type="evidence" value="ECO:0007669"/>
    <property type="project" value="InterPro"/>
</dbReference>
<dbReference type="Gene3D" id="2.115.10.20">
    <property type="entry name" value="Glycosyl hydrolase domain, family 43"/>
    <property type="match status" value="1"/>
</dbReference>
<sequence length="456" mass="50697">MKRSYIAVGVLLAAIFIGGVVFALNSNSANEGADDFYNPVLPDGADPWMVKHDDYYVYTHTTGGNVTIWKTDSPTSLTEAESKVIWTPQSGTPNSQNIWAPEIHFLDGKWYVYYAANGPGTGHRMYVLESETEDPFSDYIDRGQITDPTDKWGIDGTVIEQGKDLYYVWSGWEGDENVSQYTYIASMSDPATINSDRVELSRPEYEWETRGGSPSINEGPQILMHDDKIHIVYSGSGSWSDFYNLGILTAQKDADLLDPASWTKKETPVFESGNGVFGPGHASFTKSPDDTEDWIVYHAAKAEGSGWTRNVRMQPFTFDDEGFPDFGEPVALDEPLPLPSGDPAVIYRIHAADMETEAAREEDDLIRLTSGESVQFDFTAPKDGSYTLYFYGKNNREVMLNGSTDGTDFRLYLAENDGSTETLSVNTYSLDLKKGSNTIEISVQNGETVLSHVEFR</sequence>
<keyword evidence="2" id="KW-0732">Signal</keyword>
<dbReference type="GO" id="GO:0005975">
    <property type="term" value="P:carbohydrate metabolic process"/>
    <property type="evidence" value="ECO:0007669"/>
    <property type="project" value="InterPro"/>
</dbReference>
<evidence type="ECO:0000256" key="5">
    <source>
        <dbReference type="PIRSR" id="PIRSR606710-1"/>
    </source>
</evidence>
<organism evidence="8 9">
    <name type="scientific">Jeotgalibacillus proteolyticus</name>
    <dbReference type="NCBI Taxonomy" id="2082395"/>
    <lineage>
        <taxon>Bacteria</taxon>
        <taxon>Bacillati</taxon>
        <taxon>Bacillota</taxon>
        <taxon>Bacilli</taxon>
        <taxon>Bacillales</taxon>
        <taxon>Caryophanaceae</taxon>
        <taxon>Jeotgalibacillus</taxon>
    </lineage>
</organism>
<dbReference type="AlphaFoldDB" id="A0A2S5G9M4"/>
<dbReference type="SUPFAM" id="SSF75005">
    <property type="entry name" value="Arabinanase/levansucrase/invertase"/>
    <property type="match status" value="1"/>
</dbReference>
<keyword evidence="3 7" id="KW-0378">Hydrolase</keyword>
<gene>
    <name evidence="8" type="ORF">C4B60_13835</name>
</gene>
<name>A0A2S5G9M4_9BACL</name>
<feature type="site" description="Important for catalytic activity, responsible for pKa modulation of the active site Glu and correct orientation of both the proton donor and substrate" evidence="6">
    <location>
        <position position="155"/>
    </location>
</feature>
<evidence type="ECO:0000256" key="6">
    <source>
        <dbReference type="PIRSR" id="PIRSR606710-2"/>
    </source>
</evidence>
<dbReference type="EMBL" id="PREZ01000005">
    <property type="protein sequence ID" value="PPA69624.1"/>
    <property type="molecule type" value="Genomic_DNA"/>
</dbReference>
<dbReference type="PANTHER" id="PTHR43817:SF1">
    <property type="entry name" value="HYDROLASE, FAMILY 43, PUTATIVE (AFU_ORTHOLOGUE AFUA_3G01660)-RELATED"/>
    <property type="match status" value="1"/>
</dbReference>
<feature type="active site" description="Proton acceptor" evidence="5">
    <location>
        <position position="46"/>
    </location>
</feature>
<evidence type="ECO:0000256" key="3">
    <source>
        <dbReference type="ARBA" id="ARBA00022801"/>
    </source>
</evidence>
<reference evidence="8 9" key="1">
    <citation type="submission" date="2018-02" db="EMBL/GenBank/DDBJ databases">
        <title>Jeotgalibacillus proteolyticum sp. nov. a protease producing bacterium isolated from ocean sediments of Laizhou Bay.</title>
        <authorList>
            <person name="Li Y."/>
        </authorList>
    </citation>
    <scope>NUCLEOTIDE SEQUENCE [LARGE SCALE GENOMIC DNA]</scope>
    <source>
        <strain evidence="8 9">22-7</strain>
    </source>
</reference>
<proteinExistence type="inferred from homology"/>
<feature type="active site" description="Proton donor" evidence="5">
    <location>
        <position position="218"/>
    </location>
</feature>
<dbReference type="Pfam" id="PF04616">
    <property type="entry name" value="Glyco_hydro_43"/>
    <property type="match status" value="1"/>
</dbReference>
<evidence type="ECO:0000256" key="2">
    <source>
        <dbReference type="ARBA" id="ARBA00022729"/>
    </source>
</evidence>
<evidence type="ECO:0000313" key="9">
    <source>
        <dbReference type="Proteomes" id="UP000239047"/>
    </source>
</evidence>